<dbReference type="Proteomes" id="UP000325577">
    <property type="component" value="Linkage Group LG19"/>
</dbReference>
<dbReference type="AlphaFoldDB" id="A0A5J5ARX0"/>
<protein>
    <submittedName>
        <fullName evidence="2">Uncharacterized protein</fullName>
    </submittedName>
</protein>
<dbReference type="EMBL" id="CM018042">
    <property type="protein sequence ID" value="KAA8533320.1"/>
    <property type="molecule type" value="Genomic_DNA"/>
</dbReference>
<evidence type="ECO:0000313" key="3">
    <source>
        <dbReference type="Proteomes" id="UP000325577"/>
    </source>
</evidence>
<sequence>MFSHDSNRLLPCKSTTAELFNQGLKESMFSSNLDVAPDFRRALSLLSTNSWCSEPEPFTLDHPMHANHTSMPQPVMHAVPSLPLASSEYWQTEQQSTDSQMQSSTLNGNSSNHFQEFQLFKAPYETGFYPNPLN</sequence>
<keyword evidence="3" id="KW-1185">Reference proteome</keyword>
<reference evidence="2 3" key="1">
    <citation type="submission" date="2019-09" db="EMBL/GenBank/DDBJ databases">
        <title>A chromosome-level genome assembly of the Chinese tupelo Nyssa sinensis.</title>
        <authorList>
            <person name="Yang X."/>
            <person name="Kang M."/>
            <person name="Yang Y."/>
            <person name="Xiong H."/>
            <person name="Wang M."/>
            <person name="Zhang Z."/>
            <person name="Wang Z."/>
            <person name="Wu H."/>
            <person name="Ma T."/>
            <person name="Liu J."/>
            <person name="Xi Z."/>
        </authorList>
    </citation>
    <scope>NUCLEOTIDE SEQUENCE [LARGE SCALE GENOMIC DNA]</scope>
    <source>
        <strain evidence="2">J267</strain>
        <tissue evidence="2">Leaf</tissue>
    </source>
</reference>
<evidence type="ECO:0000256" key="1">
    <source>
        <dbReference type="SAM" id="MobiDB-lite"/>
    </source>
</evidence>
<accession>A0A5J5ARX0</accession>
<dbReference type="OrthoDB" id="514967at2759"/>
<gene>
    <name evidence="2" type="ORF">F0562_033147</name>
</gene>
<evidence type="ECO:0000313" key="2">
    <source>
        <dbReference type="EMBL" id="KAA8533320.1"/>
    </source>
</evidence>
<feature type="compositionally biased region" description="Low complexity" evidence="1">
    <location>
        <begin position="91"/>
        <end position="105"/>
    </location>
</feature>
<feature type="region of interest" description="Disordered" evidence="1">
    <location>
        <begin position="87"/>
        <end position="108"/>
    </location>
</feature>
<organism evidence="2 3">
    <name type="scientific">Nyssa sinensis</name>
    <dbReference type="NCBI Taxonomy" id="561372"/>
    <lineage>
        <taxon>Eukaryota</taxon>
        <taxon>Viridiplantae</taxon>
        <taxon>Streptophyta</taxon>
        <taxon>Embryophyta</taxon>
        <taxon>Tracheophyta</taxon>
        <taxon>Spermatophyta</taxon>
        <taxon>Magnoliopsida</taxon>
        <taxon>eudicotyledons</taxon>
        <taxon>Gunneridae</taxon>
        <taxon>Pentapetalae</taxon>
        <taxon>asterids</taxon>
        <taxon>Cornales</taxon>
        <taxon>Nyssaceae</taxon>
        <taxon>Nyssa</taxon>
    </lineage>
</organism>
<proteinExistence type="predicted"/>
<name>A0A5J5ARX0_9ASTE</name>